<dbReference type="InterPro" id="IPR052895">
    <property type="entry name" value="HetReg/Transcr_Mod"/>
</dbReference>
<evidence type="ECO:0008006" key="3">
    <source>
        <dbReference type="Google" id="ProtNLM"/>
    </source>
</evidence>
<keyword evidence="2" id="KW-1185">Reference proteome</keyword>
<reference evidence="1" key="1">
    <citation type="journal article" date="2023" name="Mol. Phylogenet. Evol.">
        <title>Genome-scale phylogeny and comparative genomics of the fungal order Sordariales.</title>
        <authorList>
            <person name="Hensen N."/>
            <person name="Bonometti L."/>
            <person name="Westerberg I."/>
            <person name="Brannstrom I.O."/>
            <person name="Guillou S."/>
            <person name="Cros-Aarteil S."/>
            <person name="Calhoun S."/>
            <person name="Haridas S."/>
            <person name="Kuo A."/>
            <person name="Mondo S."/>
            <person name="Pangilinan J."/>
            <person name="Riley R."/>
            <person name="LaButti K."/>
            <person name="Andreopoulos B."/>
            <person name="Lipzen A."/>
            <person name="Chen C."/>
            <person name="Yan M."/>
            <person name="Daum C."/>
            <person name="Ng V."/>
            <person name="Clum A."/>
            <person name="Steindorff A."/>
            <person name="Ohm R.A."/>
            <person name="Martin F."/>
            <person name="Silar P."/>
            <person name="Natvig D.O."/>
            <person name="Lalanne C."/>
            <person name="Gautier V."/>
            <person name="Ament-Velasquez S.L."/>
            <person name="Kruys A."/>
            <person name="Hutchinson M.I."/>
            <person name="Powell A.J."/>
            <person name="Barry K."/>
            <person name="Miller A.N."/>
            <person name="Grigoriev I.V."/>
            <person name="Debuchy R."/>
            <person name="Gladieux P."/>
            <person name="Hiltunen Thoren M."/>
            <person name="Johannesson H."/>
        </authorList>
    </citation>
    <scope>NUCLEOTIDE SEQUENCE</scope>
    <source>
        <strain evidence="1">CBS 232.78</strain>
    </source>
</reference>
<dbReference type="AlphaFoldDB" id="A0AAE0NY71"/>
<sequence length="645" mass="73902">MASNTSNALVVQAMTYPALQHPRGMFRLLHNVSDNLGPGTPRYLFRSYTLDQTAPTVHPSTRVVFAVLSYDTEGPWRRMPALVNGSQWAVSENLVPATRNLLDLKLDGVPMWVPHILWSPEPCVNGNDLGEKSAQGCIADRIIRRADRTYVWIGKDNVMKELSIACQKPFIESWIWEDGNGDDQIMDRVLQVTSILDIPWWAQMRNVQEIVMSQNDPVFVHGTHGSSWTRVTSYIFGTIEYAKSRLPVSEIAQLASKKLSDPTAWGRRWKNYSVMVDLDNMRRNFQKKVRLSLFEGLVMTTTRTAKLPHDRIWGLVGLLHDTDRVLIPPLNYAQPFPQLCWDMMRNFWDRCNLINLLPIFQFLPTAGPGYLPSWIPDFTTGNPPTASFLPSQFQPDPRREHEFLDRPERVGNRDFLCWKGCEIDGVRDYWRIPTIEEIEIEPKELETALQAISIMVDNAQKRLEFFKAPLGPGTRDDFQLSSFNALLMAGQEYDKNQEENIAKAMKKAWFPGVIGALVLHQPMKKFAKSYNPDPAFFKEILEKELVNLQPWFDCLIKTAPGLTFFTTNRGYLGFAKAKIKTTDIVAQLNHLDCPMVMRKNMRGLDDVEDYSMVGLAYLATFMRTDFAAGFELDEGWFPEELFRIC</sequence>
<comment type="caution">
    <text evidence="1">The sequence shown here is derived from an EMBL/GenBank/DDBJ whole genome shotgun (WGS) entry which is preliminary data.</text>
</comment>
<name>A0AAE0NY71_9PEZI</name>
<proteinExistence type="predicted"/>
<evidence type="ECO:0000313" key="2">
    <source>
        <dbReference type="Proteomes" id="UP001285441"/>
    </source>
</evidence>
<protein>
    <recommendedName>
        <fullName evidence="3">Heterokaryon incompatibility domain-containing protein</fullName>
    </recommendedName>
</protein>
<dbReference type="PANTHER" id="PTHR24148:SF64">
    <property type="entry name" value="HETEROKARYON INCOMPATIBILITY DOMAIN-CONTAINING PROTEIN"/>
    <property type="match status" value="1"/>
</dbReference>
<evidence type="ECO:0000313" key="1">
    <source>
        <dbReference type="EMBL" id="KAK3389988.1"/>
    </source>
</evidence>
<dbReference type="Proteomes" id="UP001285441">
    <property type="component" value="Unassembled WGS sequence"/>
</dbReference>
<reference evidence="1" key="2">
    <citation type="submission" date="2023-06" db="EMBL/GenBank/DDBJ databases">
        <authorList>
            <consortium name="Lawrence Berkeley National Laboratory"/>
            <person name="Haridas S."/>
            <person name="Hensen N."/>
            <person name="Bonometti L."/>
            <person name="Westerberg I."/>
            <person name="Brannstrom I.O."/>
            <person name="Guillou S."/>
            <person name="Cros-Aarteil S."/>
            <person name="Calhoun S."/>
            <person name="Kuo A."/>
            <person name="Mondo S."/>
            <person name="Pangilinan J."/>
            <person name="Riley R."/>
            <person name="LaButti K."/>
            <person name="Andreopoulos B."/>
            <person name="Lipzen A."/>
            <person name="Chen C."/>
            <person name="Yanf M."/>
            <person name="Daum C."/>
            <person name="Ng V."/>
            <person name="Clum A."/>
            <person name="Steindorff A."/>
            <person name="Ohm R."/>
            <person name="Martin F."/>
            <person name="Silar P."/>
            <person name="Natvig D."/>
            <person name="Lalanne C."/>
            <person name="Gautier V."/>
            <person name="Ament-velasquez S.L."/>
            <person name="Kruys A."/>
            <person name="Hutchinson M.I."/>
            <person name="Powell A.J."/>
            <person name="Barry K."/>
            <person name="Miller A.N."/>
            <person name="Grigoriev I.V."/>
            <person name="Debuchy R."/>
            <person name="Gladieux P."/>
            <person name="Thoren M.H."/>
            <person name="Johannesson H."/>
        </authorList>
    </citation>
    <scope>NUCLEOTIDE SEQUENCE</scope>
    <source>
        <strain evidence="1">CBS 232.78</strain>
    </source>
</reference>
<organism evidence="1 2">
    <name type="scientific">Podospora didyma</name>
    <dbReference type="NCBI Taxonomy" id="330526"/>
    <lineage>
        <taxon>Eukaryota</taxon>
        <taxon>Fungi</taxon>
        <taxon>Dikarya</taxon>
        <taxon>Ascomycota</taxon>
        <taxon>Pezizomycotina</taxon>
        <taxon>Sordariomycetes</taxon>
        <taxon>Sordariomycetidae</taxon>
        <taxon>Sordariales</taxon>
        <taxon>Podosporaceae</taxon>
        <taxon>Podospora</taxon>
    </lineage>
</organism>
<dbReference type="EMBL" id="JAULSW010000002">
    <property type="protein sequence ID" value="KAK3389988.1"/>
    <property type="molecule type" value="Genomic_DNA"/>
</dbReference>
<gene>
    <name evidence="1" type="ORF">B0H63DRAFT_538145</name>
</gene>
<accession>A0AAE0NY71</accession>
<dbReference type="PANTHER" id="PTHR24148">
    <property type="entry name" value="ANKYRIN REPEAT DOMAIN-CONTAINING PROTEIN 39 HOMOLOG-RELATED"/>
    <property type="match status" value="1"/>
</dbReference>